<evidence type="ECO:0000313" key="4">
    <source>
        <dbReference type="Proteomes" id="UP001642409"/>
    </source>
</evidence>
<evidence type="ECO:0000313" key="3">
    <source>
        <dbReference type="EMBL" id="CAL6009022.1"/>
    </source>
</evidence>
<proteinExistence type="predicted"/>
<gene>
    <name evidence="3" type="ORF">HINF_LOCUS21403</name>
    <name evidence="2" type="ORF">HINF_LOCUS7831</name>
</gene>
<reference evidence="3 4" key="2">
    <citation type="submission" date="2024-07" db="EMBL/GenBank/DDBJ databases">
        <authorList>
            <person name="Akdeniz Z."/>
        </authorList>
    </citation>
    <scope>NUCLEOTIDE SEQUENCE [LARGE SCALE GENOMIC DNA]</scope>
</reference>
<dbReference type="Proteomes" id="UP001642409">
    <property type="component" value="Unassembled WGS sequence"/>
</dbReference>
<feature type="region of interest" description="Disordered" evidence="1">
    <location>
        <begin position="1"/>
        <end position="30"/>
    </location>
</feature>
<comment type="caution">
    <text evidence="2">The sequence shown here is derived from an EMBL/GenBank/DDBJ whole genome shotgun (WGS) entry which is preliminary data.</text>
</comment>
<reference evidence="2" key="1">
    <citation type="submission" date="2023-06" db="EMBL/GenBank/DDBJ databases">
        <authorList>
            <person name="Kurt Z."/>
        </authorList>
    </citation>
    <scope>NUCLEOTIDE SEQUENCE</scope>
</reference>
<protein>
    <submittedName>
        <fullName evidence="3">Hypothetical_protein</fullName>
    </submittedName>
</protein>
<accession>A0AA86TKQ3</accession>
<sequence>MSQSESSSESTQSQVFRPFEQTLTEEPETKTTFKHISTTVQKLLSRFMHNAPPNEFLMQETDYNCIFSLNVDYINNQKYSSLSIDFQGDQRAEEHELSIIDLNGLSKLNNVTSISVQKVNIDLSLLSGKVQCLSLLNCNVHNLFTNNFECEQMEIKIEIVSEDSYNLQWINSSSVHNINLEIYFTNPICYSKFKELSQLKNLRKFNVTSYIVDMQQLDLNTKHITFSDCSMLNQPTSKLQVNKLYFNRSELRTSQLFGVQTNNLIITNRFDGDQYSYYYYLPTTIDDVPNIENVEITNCIMKLKTYSQPKIINLKLYGYKMDFISFKFFVNIQNLQIDNKPEYLKLYNLQLNQDRIAKIQNQNTESQLKQKQLDHQNLIIFLNNISQELLTQQLVLINGVE</sequence>
<dbReference type="EMBL" id="CAXDID020000058">
    <property type="protein sequence ID" value="CAL6009022.1"/>
    <property type="molecule type" value="Genomic_DNA"/>
</dbReference>
<name>A0AA86TKQ3_9EUKA</name>
<dbReference type="AlphaFoldDB" id="A0AA86TKQ3"/>
<evidence type="ECO:0000256" key="1">
    <source>
        <dbReference type="SAM" id="MobiDB-lite"/>
    </source>
</evidence>
<evidence type="ECO:0000313" key="2">
    <source>
        <dbReference type="EMBL" id="CAI9920186.1"/>
    </source>
</evidence>
<feature type="compositionally biased region" description="Low complexity" evidence="1">
    <location>
        <begin position="1"/>
        <end position="14"/>
    </location>
</feature>
<keyword evidence="4" id="KW-1185">Reference proteome</keyword>
<dbReference type="EMBL" id="CATOUU010000195">
    <property type="protein sequence ID" value="CAI9920186.1"/>
    <property type="molecule type" value="Genomic_DNA"/>
</dbReference>
<organism evidence="2">
    <name type="scientific">Hexamita inflata</name>
    <dbReference type="NCBI Taxonomy" id="28002"/>
    <lineage>
        <taxon>Eukaryota</taxon>
        <taxon>Metamonada</taxon>
        <taxon>Diplomonadida</taxon>
        <taxon>Hexamitidae</taxon>
        <taxon>Hexamitinae</taxon>
        <taxon>Hexamita</taxon>
    </lineage>
</organism>